<name>A0AAD7FM24_MYCRO</name>
<keyword evidence="3" id="KW-1185">Reference proteome</keyword>
<reference evidence="2" key="1">
    <citation type="submission" date="2023-03" db="EMBL/GenBank/DDBJ databases">
        <title>Massive genome expansion in bonnet fungi (Mycena s.s.) driven by repeated elements and novel gene families across ecological guilds.</title>
        <authorList>
            <consortium name="Lawrence Berkeley National Laboratory"/>
            <person name="Harder C.B."/>
            <person name="Miyauchi S."/>
            <person name="Viragh M."/>
            <person name="Kuo A."/>
            <person name="Thoen E."/>
            <person name="Andreopoulos B."/>
            <person name="Lu D."/>
            <person name="Skrede I."/>
            <person name="Drula E."/>
            <person name="Henrissat B."/>
            <person name="Morin E."/>
            <person name="Kohler A."/>
            <person name="Barry K."/>
            <person name="LaButti K."/>
            <person name="Morin E."/>
            <person name="Salamov A."/>
            <person name="Lipzen A."/>
            <person name="Mereny Z."/>
            <person name="Hegedus B."/>
            <person name="Baldrian P."/>
            <person name="Stursova M."/>
            <person name="Weitz H."/>
            <person name="Taylor A."/>
            <person name="Grigoriev I.V."/>
            <person name="Nagy L.G."/>
            <person name="Martin F."/>
            <person name="Kauserud H."/>
        </authorList>
    </citation>
    <scope>NUCLEOTIDE SEQUENCE</scope>
    <source>
        <strain evidence="2">CBHHK067</strain>
    </source>
</reference>
<gene>
    <name evidence="2" type="ORF">B0H17DRAFT_1218378</name>
</gene>
<evidence type="ECO:0000313" key="2">
    <source>
        <dbReference type="EMBL" id="KAJ7628079.1"/>
    </source>
</evidence>
<proteinExistence type="predicted"/>
<organism evidence="2 3">
    <name type="scientific">Mycena rosella</name>
    <name type="common">Pink bonnet</name>
    <name type="synonym">Agaricus rosellus</name>
    <dbReference type="NCBI Taxonomy" id="1033263"/>
    <lineage>
        <taxon>Eukaryota</taxon>
        <taxon>Fungi</taxon>
        <taxon>Dikarya</taxon>
        <taxon>Basidiomycota</taxon>
        <taxon>Agaricomycotina</taxon>
        <taxon>Agaricomycetes</taxon>
        <taxon>Agaricomycetidae</taxon>
        <taxon>Agaricales</taxon>
        <taxon>Marasmiineae</taxon>
        <taxon>Mycenaceae</taxon>
        <taxon>Mycena</taxon>
    </lineage>
</organism>
<feature type="region of interest" description="Disordered" evidence="1">
    <location>
        <begin position="69"/>
        <end position="111"/>
    </location>
</feature>
<comment type="caution">
    <text evidence="2">The sequence shown here is derived from an EMBL/GenBank/DDBJ whole genome shotgun (WGS) entry which is preliminary data.</text>
</comment>
<dbReference type="AlphaFoldDB" id="A0AAD7FM24"/>
<protein>
    <submittedName>
        <fullName evidence="2">Uncharacterized protein</fullName>
    </submittedName>
</protein>
<sequence length="111" mass="11989">MHSDNGGTRIAGVIVRPSLPPYTVLALRPRPLCVHIATDTHPTHPTACRACREARACARAARGVLPSDADLRSRDAERGAAVREKARALLPPSHPYLRSRAAPPRRCEDAA</sequence>
<evidence type="ECO:0000256" key="1">
    <source>
        <dbReference type="SAM" id="MobiDB-lite"/>
    </source>
</evidence>
<dbReference type="EMBL" id="JARKIE010000558">
    <property type="protein sequence ID" value="KAJ7628079.1"/>
    <property type="molecule type" value="Genomic_DNA"/>
</dbReference>
<accession>A0AAD7FM24</accession>
<evidence type="ECO:0000313" key="3">
    <source>
        <dbReference type="Proteomes" id="UP001221757"/>
    </source>
</evidence>
<feature type="compositionally biased region" description="Basic and acidic residues" evidence="1">
    <location>
        <begin position="69"/>
        <end position="87"/>
    </location>
</feature>
<dbReference type="Proteomes" id="UP001221757">
    <property type="component" value="Unassembled WGS sequence"/>
</dbReference>